<protein>
    <recommendedName>
        <fullName evidence="6">TIR domain-containing protein</fullName>
    </recommendedName>
</protein>
<dbReference type="Pfam" id="PF15711">
    <property type="entry name" value="ILEI"/>
    <property type="match status" value="2"/>
</dbReference>
<dbReference type="Pfam" id="PF00514">
    <property type="entry name" value="Arm"/>
    <property type="match status" value="2"/>
</dbReference>
<dbReference type="InterPro" id="IPR000225">
    <property type="entry name" value="Armadillo"/>
</dbReference>
<organism evidence="5">
    <name type="scientific">Branchiostoma floridae</name>
    <name type="common">Florida lancelet</name>
    <name type="synonym">Amphioxus</name>
    <dbReference type="NCBI Taxonomy" id="7739"/>
    <lineage>
        <taxon>Eukaryota</taxon>
        <taxon>Metazoa</taxon>
        <taxon>Chordata</taxon>
        <taxon>Cephalochordata</taxon>
        <taxon>Leptocardii</taxon>
        <taxon>Amphioxiformes</taxon>
        <taxon>Branchiostomatidae</taxon>
        <taxon>Branchiostoma</taxon>
    </lineage>
</organism>
<feature type="domain" description="TIR" evidence="3">
    <location>
        <begin position="399"/>
        <end position="507"/>
    </location>
</feature>
<dbReference type="Gene3D" id="1.25.10.10">
    <property type="entry name" value="Leucine-rich Repeat Variant"/>
    <property type="match status" value="2"/>
</dbReference>
<gene>
    <name evidence="5" type="ORF">BRAFLDRAFT_67462</name>
</gene>
<dbReference type="SUPFAM" id="SSF48371">
    <property type="entry name" value="ARM repeat"/>
    <property type="match status" value="1"/>
</dbReference>
<evidence type="ECO:0000256" key="1">
    <source>
        <dbReference type="PROSITE-ProRule" id="PRU00259"/>
    </source>
</evidence>
<dbReference type="EMBL" id="GG666451">
    <property type="protein sequence ID" value="EEN69981.1"/>
    <property type="molecule type" value="Genomic_DNA"/>
</dbReference>
<feature type="domain" description="ILEI/PANDER" evidence="4">
    <location>
        <begin position="629"/>
        <end position="699"/>
    </location>
</feature>
<sequence>MGCGTSQSLHHSQNMSKNRLQQSTRATGTDARREAQLLAAHPEVKKAMAEATKAVEYMRAHKNDEGQIEDIVDLLDKSIWSHYLELETRTQRMLLGNHLAKIGGATVFTEYIRFLKGLGYFSKKLWRNDVIWICTDFVRQSVVNCTDSSPKFGYEVVKAGLAEVVLDDLDTFGKKDDNYSKVLVSSAVHIIYNCSRVVENYELLNDLNAVPRLLPFLEHEDPQIQTIIALTLAYITDKENKQLVMSEETQRKVVSYILRRFREAVNVPNWRSDGFSALELASGIAQLATNDTEEDANKLVLVQEGVVPLLVKLMQTSDEEEQLQAVGAIWQLSFHEDNRKKILEEPGLVEKLKNLKDSPYEEISDSAAGALFVLTGKGKDQPEQDIEEDGDTRRRQRHVMISYNWDHKKIAVKISKQLRSAGYRVWIDETHMRGSILEAMGEAVSNAAVVLVCVSRQYFLSKSCRAEGNACHVTNTPVIPIKVERTCSPDGWLAVLVGAGLYFDFSDPKGVKTAMKGLVKEIGNRNQTLGYISLGCWKDTRNRAIPTLEGTDPRLDGHVTSRNNAIEKCYQVALSHGFPMFAVQASGQCFGSADGLNTYYKHGPSTACAADGEGGGWANEVYKITAPPRGHQAFILDERTGTVVHKATFDTYHNGGGVAAARNMTTFLQGVAEGRIIVIIVCDSGNTDVDNEPNLAPYGSTTTQLGPLRGHQAFILDERTGTVVHKATFDTYRNGGGVAAARNMTTFLQGVAEGRIIVIIVCGSGNTDVDNEPNLAPYGSTTTRLGAV</sequence>
<dbReference type="GO" id="GO:0007165">
    <property type="term" value="P:signal transduction"/>
    <property type="evidence" value="ECO:0007669"/>
    <property type="project" value="InterPro"/>
</dbReference>
<dbReference type="STRING" id="7739.C3XPW0"/>
<dbReference type="AlphaFoldDB" id="C3XPW0"/>
<dbReference type="eggNOG" id="ENOG502QWGM">
    <property type="taxonomic scope" value="Eukaryota"/>
</dbReference>
<feature type="domain" description="ILEI/PANDER" evidence="4">
    <location>
        <begin position="709"/>
        <end position="773"/>
    </location>
</feature>
<dbReference type="Pfam" id="PF13676">
    <property type="entry name" value="TIR_2"/>
    <property type="match status" value="1"/>
</dbReference>
<dbReference type="InterPro" id="IPR039477">
    <property type="entry name" value="ILEI/PANDER_dom"/>
</dbReference>
<reference evidence="5" key="1">
    <citation type="journal article" date="2008" name="Nature">
        <title>The amphioxus genome and the evolution of the chordate karyotype.</title>
        <authorList>
            <consortium name="US DOE Joint Genome Institute (JGI-PGF)"/>
            <person name="Putnam N.H."/>
            <person name="Butts T."/>
            <person name="Ferrier D.E.K."/>
            <person name="Furlong R.F."/>
            <person name="Hellsten U."/>
            <person name="Kawashima T."/>
            <person name="Robinson-Rechavi M."/>
            <person name="Shoguchi E."/>
            <person name="Terry A."/>
            <person name="Yu J.-K."/>
            <person name="Benito-Gutierrez E.L."/>
            <person name="Dubchak I."/>
            <person name="Garcia-Fernandez J."/>
            <person name="Gibson-Brown J.J."/>
            <person name="Grigoriev I.V."/>
            <person name="Horton A.C."/>
            <person name="de Jong P.J."/>
            <person name="Jurka J."/>
            <person name="Kapitonov V.V."/>
            <person name="Kohara Y."/>
            <person name="Kuroki Y."/>
            <person name="Lindquist E."/>
            <person name="Lucas S."/>
            <person name="Osoegawa K."/>
            <person name="Pennacchio L.A."/>
            <person name="Salamov A.A."/>
            <person name="Satou Y."/>
            <person name="Sauka-Spengler T."/>
            <person name="Schmutz J."/>
            <person name="Shin-I T."/>
            <person name="Toyoda A."/>
            <person name="Bronner-Fraser M."/>
            <person name="Fujiyama A."/>
            <person name="Holland L.Z."/>
            <person name="Holland P.W.H."/>
            <person name="Satoh N."/>
            <person name="Rokhsar D.S."/>
        </authorList>
    </citation>
    <scope>NUCLEOTIDE SEQUENCE [LARGE SCALE GENOMIC DNA]</scope>
    <source>
        <strain evidence="5">S238N-H82</strain>
        <tissue evidence="5">Testes</tissue>
    </source>
</reference>
<proteinExistence type="predicted"/>
<accession>C3XPW0</accession>
<dbReference type="SUPFAM" id="SSF52200">
    <property type="entry name" value="Toll/Interleukin receptor TIR domain"/>
    <property type="match status" value="1"/>
</dbReference>
<dbReference type="InterPro" id="IPR000157">
    <property type="entry name" value="TIR_dom"/>
</dbReference>
<evidence type="ECO:0000259" key="3">
    <source>
        <dbReference type="Pfam" id="PF13676"/>
    </source>
</evidence>
<dbReference type="InterPro" id="IPR035897">
    <property type="entry name" value="Toll_tir_struct_dom_sf"/>
</dbReference>
<evidence type="ECO:0000313" key="5">
    <source>
        <dbReference type="EMBL" id="EEN69981.1"/>
    </source>
</evidence>
<dbReference type="PANTHER" id="PTHR46270">
    <property type="entry name" value="ARMADILLO-TYPE FOLD-RELATED"/>
    <property type="match status" value="1"/>
</dbReference>
<dbReference type="Gene3D" id="3.40.50.10140">
    <property type="entry name" value="Toll/interleukin-1 receptor homology (TIR) domain"/>
    <property type="match status" value="1"/>
</dbReference>
<dbReference type="InParanoid" id="C3XPW0"/>
<feature type="compositionally biased region" description="Polar residues" evidence="2">
    <location>
        <begin position="1"/>
        <end position="27"/>
    </location>
</feature>
<evidence type="ECO:0008006" key="6">
    <source>
        <dbReference type="Google" id="ProtNLM"/>
    </source>
</evidence>
<dbReference type="PROSITE" id="PS50176">
    <property type="entry name" value="ARM_REPEAT"/>
    <property type="match status" value="1"/>
</dbReference>
<dbReference type="InterPro" id="IPR016024">
    <property type="entry name" value="ARM-type_fold"/>
</dbReference>
<dbReference type="SMART" id="SM00185">
    <property type="entry name" value="ARM"/>
    <property type="match status" value="3"/>
</dbReference>
<dbReference type="PANTHER" id="PTHR46270:SF2">
    <property type="entry name" value="TIR DOMAIN-CONTAINING PROTEIN"/>
    <property type="match status" value="1"/>
</dbReference>
<feature type="repeat" description="ARM" evidence="1">
    <location>
        <begin position="305"/>
        <end position="347"/>
    </location>
</feature>
<dbReference type="InterPro" id="IPR011989">
    <property type="entry name" value="ARM-like"/>
</dbReference>
<evidence type="ECO:0000259" key="4">
    <source>
        <dbReference type="Pfam" id="PF15711"/>
    </source>
</evidence>
<name>C3XPW0_BRAFL</name>
<feature type="region of interest" description="Disordered" evidence="2">
    <location>
        <begin position="1"/>
        <end position="28"/>
    </location>
</feature>
<evidence type="ECO:0000256" key="2">
    <source>
        <dbReference type="SAM" id="MobiDB-lite"/>
    </source>
</evidence>